<organism evidence="2 3">
    <name type="scientific">Aegilops tauschii subsp. strangulata</name>
    <name type="common">Goatgrass</name>
    <dbReference type="NCBI Taxonomy" id="200361"/>
    <lineage>
        <taxon>Eukaryota</taxon>
        <taxon>Viridiplantae</taxon>
        <taxon>Streptophyta</taxon>
        <taxon>Embryophyta</taxon>
        <taxon>Tracheophyta</taxon>
        <taxon>Spermatophyta</taxon>
        <taxon>Magnoliopsida</taxon>
        <taxon>Liliopsida</taxon>
        <taxon>Poales</taxon>
        <taxon>Poaceae</taxon>
        <taxon>BOP clade</taxon>
        <taxon>Pooideae</taxon>
        <taxon>Triticodae</taxon>
        <taxon>Triticeae</taxon>
        <taxon>Triticinae</taxon>
        <taxon>Aegilops</taxon>
    </lineage>
</organism>
<reference evidence="2" key="4">
    <citation type="submission" date="2019-03" db="UniProtKB">
        <authorList>
            <consortium name="EnsemblPlants"/>
        </authorList>
    </citation>
    <scope>IDENTIFICATION</scope>
</reference>
<proteinExistence type="predicted"/>
<evidence type="ECO:0000256" key="1">
    <source>
        <dbReference type="SAM" id="Phobius"/>
    </source>
</evidence>
<keyword evidence="3" id="KW-1185">Reference proteome</keyword>
<reference evidence="3" key="2">
    <citation type="journal article" date="2017" name="Nat. Plants">
        <title>The Aegilops tauschii genome reveals multiple impacts of transposons.</title>
        <authorList>
            <person name="Zhao G."/>
            <person name="Zou C."/>
            <person name="Li K."/>
            <person name="Wang K."/>
            <person name="Li T."/>
            <person name="Gao L."/>
            <person name="Zhang X."/>
            <person name="Wang H."/>
            <person name="Yang Z."/>
            <person name="Liu X."/>
            <person name="Jiang W."/>
            <person name="Mao L."/>
            <person name="Kong X."/>
            <person name="Jiao Y."/>
            <person name="Jia J."/>
        </authorList>
    </citation>
    <scope>NUCLEOTIDE SEQUENCE [LARGE SCALE GENOMIC DNA]</scope>
    <source>
        <strain evidence="3">cv. AL8/78</strain>
    </source>
</reference>
<reference evidence="3" key="1">
    <citation type="journal article" date="2014" name="Science">
        <title>Ancient hybridizations among the ancestral genomes of bread wheat.</title>
        <authorList>
            <consortium name="International Wheat Genome Sequencing Consortium,"/>
            <person name="Marcussen T."/>
            <person name="Sandve S.R."/>
            <person name="Heier L."/>
            <person name="Spannagl M."/>
            <person name="Pfeifer M."/>
            <person name="Jakobsen K.S."/>
            <person name="Wulff B.B."/>
            <person name="Steuernagel B."/>
            <person name="Mayer K.F."/>
            <person name="Olsen O.A."/>
        </authorList>
    </citation>
    <scope>NUCLEOTIDE SEQUENCE [LARGE SCALE GENOMIC DNA]</scope>
    <source>
        <strain evidence="3">cv. AL8/78</strain>
    </source>
</reference>
<feature type="transmembrane region" description="Helical" evidence="1">
    <location>
        <begin position="302"/>
        <end position="323"/>
    </location>
</feature>
<reference evidence="2" key="3">
    <citation type="journal article" date="2017" name="Nature">
        <title>Genome sequence of the progenitor of the wheat D genome Aegilops tauschii.</title>
        <authorList>
            <person name="Luo M.C."/>
            <person name="Gu Y.Q."/>
            <person name="Puiu D."/>
            <person name="Wang H."/>
            <person name="Twardziok S.O."/>
            <person name="Deal K.R."/>
            <person name="Huo N."/>
            <person name="Zhu T."/>
            <person name="Wang L."/>
            <person name="Wang Y."/>
            <person name="McGuire P.E."/>
            <person name="Liu S."/>
            <person name="Long H."/>
            <person name="Ramasamy R.K."/>
            <person name="Rodriguez J.C."/>
            <person name="Van S.L."/>
            <person name="Yuan L."/>
            <person name="Wang Z."/>
            <person name="Xia Z."/>
            <person name="Xiao L."/>
            <person name="Anderson O.D."/>
            <person name="Ouyang S."/>
            <person name="Liang Y."/>
            <person name="Zimin A.V."/>
            <person name="Pertea G."/>
            <person name="Qi P."/>
            <person name="Bennetzen J.L."/>
            <person name="Dai X."/>
            <person name="Dawson M.W."/>
            <person name="Muller H.G."/>
            <person name="Kugler K."/>
            <person name="Rivarola-Duarte L."/>
            <person name="Spannagl M."/>
            <person name="Mayer K.F.X."/>
            <person name="Lu F.H."/>
            <person name="Bevan M.W."/>
            <person name="Leroy P."/>
            <person name="Li P."/>
            <person name="You F.M."/>
            <person name="Sun Q."/>
            <person name="Liu Z."/>
            <person name="Lyons E."/>
            <person name="Wicker T."/>
            <person name="Salzberg S.L."/>
            <person name="Devos K.M."/>
            <person name="Dvorak J."/>
        </authorList>
    </citation>
    <scope>NUCLEOTIDE SEQUENCE [LARGE SCALE GENOMIC DNA]</scope>
    <source>
        <strain evidence="2">cv. AL8/78</strain>
    </source>
</reference>
<evidence type="ECO:0000313" key="3">
    <source>
        <dbReference type="Proteomes" id="UP000015105"/>
    </source>
</evidence>
<dbReference type="AlphaFoldDB" id="A0A453GIB6"/>
<protein>
    <submittedName>
        <fullName evidence="2">Uncharacterized protein</fullName>
    </submittedName>
</protein>
<keyword evidence="1" id="KW-0472">Membrane</keyword>
<dbReference type="EnsemblPlants" id="AET3Gv21032000.1">
    <property type="protein sequence ID" value="AET3Gv21032000.1"/>
    <property type="gene ID" value="AET3Gv21032000"/>
</dbReference>
<feature type="transmembrane region" description="Helical" evidence="1">
    <location>
        <begin position="234"/>
        <end position="262"/>
    </location>
</feature>
<reference evidence="2" key="5">
    <citation type="journal article" date="2021" name="G3 (Bethesda)">
        <title>Aegilops tauschii genome assembly Aet v5.0 features greater sequence contiguity and improved annotation.</title>
        <authorList>
            <person name="Wang L."/>
            <person name="Zhu T."/>
            <person name="Rodriguez J.C."/>
            <person name="Deal K.R."/>
            <person name="Dubcovsky J."/>
            <person name="McGuire P.E."/>
            <person name="Lux T."/>
            <person name="Spannagl M."/>
            <person name="Mayer K.F.X."/>
            <person name="Baldrich P."/>
            <person name="Meyers B.C."/>
            <person name="Huo N."/>
            <person name="Gu Y.Q."/>
            <person name="Zhou H."/>
            <person name="Devos K.M."/>
            <person name="Bennetzen J.L."/>
            <person name="Unver T."/>
            <person name="Budak H."/>
            <person name="Gulick P.J."/>
            <person name="Galiba G."/>
            <person name="Kalapos B."/>
            <person name="Nelson D.R."/>
            <person name="Li P."/>
            <person name="You F.M."/>
            <person name="Luo M.C."/>
            <person name="Dvorak J."/>
        </authorList>
    </citation>
    <scope>NUCLEOTIDE SEQUENCE [LARGE SCALE GENOMIC DNA]</scope>
    <source>
        <strain evidence="2">cv. AL8/78</strain>
    </source>
</reference>
<accession>A0A453GIB6</accession>
<sequence>KPVVWTAVAGLPHLAATRVWPIWCGGHGDGPRRILREGSAGRGSGAALPGSACGGRGGGSWWRLCSCPAWPEAACSVGRASFSGEVCSLLQSARCWFELLVSPGQWPLRGVGVLPVVCIVALLPPRSGMAACALGRLDSLRSGLWWYDSDRGRPWSLVVVQISSHLTQPVFGSVSDQLGRKPCYNWSRRRRRLWAPLTSLKASLFLLFAPSSSRPRGKPKSTSSCMDSDGATSVATLLEGVIFGVNMIVVWVLLAVGMLMVVVRPVGLDGGLCCCRPASSVFVFGGVPWCRPCCCACSSTSLGGHCFAVSLVLLVLFWFIFALQRRKMPPQLANRFEFSW</sequence>
<keyword evidence="1" id="KW-1133">Transmembrane helix</keyword>
<dbReference type="Gramene" id="AET3Gv21032000.1">
    <property type="protein sequence ID" value="AET3Gv21032000.1"/>
    <property type="gene ID" value="AET3Gv21032000"/>
</dbReference>
<dbReference type="Proteomes" id="UP000015105">
    <property type="component" value="Chromosome 3D"/>
</dbReference>
<name>A0A453GIB6_AEGTS</name>
<evidence type="ECO:0000313" key="2">
    <source>
        <dbReference type="EnsemblPlants" id="AET3Gv21032000.1"/>
    </source>
</evidence>
<keyword evidence="1" id="KW-0812">Transmembrane</keyword>